<keyword evidence="1" id="KW-0812">Transmembrane</keyword>
<feature type="transmembrane region" description="Helical" evidence="1">
    <location>
        <begin position="35"/>
        <end position="60"/>
    </location>
</feature>
<gene>
    <name evidence="2" type="ORF">CSUI_006720</name>
</gene>
<accession>A0A2C6KSJ4</accession>
<protein>
    <recommendedName>
        <fullName evidence="4">Transmembrane protein</fullName>
    </recommendedName>
</protein>
<keyword evidence="3" id="KW-1185">Reference proteome</keyword>
<evidence type="ECO:0008006" key="4">
    <source>
        <dbReference type="Google" id="ProtNLM"/>
    </source>
</evidence>
<evidence type="ECO:0000313" key="3">
    <source>
        <dbReference type="Proteomes" id="UP000221165"/>
    </source>
</evidence>
<evidence type="ECO:0000313" key="2">
    <source>
        <dbReference type="EMBL" id="PHJ19458.1"/>
    </source>
</evidence>
<dbReference type="RefSeq" id="XP_067921158.1">
    <property type="nucleotide sequence ID" value="XM_068066873.1"/>
</dbReference>
<evidence type="ECO:0000256" key="1">
    <source>
        <dbReference type="SAM" id="Phobius"/>
    </source>
</evidence>
<keyword evidence="1" id="KW-0472">Membrane</keyword>
<dbReference type="AlphaFoldDB" id="A0A2C6KSJ4"/>
<dbReference type="Proteomes" id="UP000221165">
    <property type="component" value="Unassembled WGS sequence"/>
</dbReference>
<reference evidence="2 3" key="1">
    <citation type="journal article" date="2017" name="Int. J. Parasitol.">
        <title>The genome of the protozoan parasite Cystoisospora suis and a reverse vaccinology approach to identify vaccine candidates.</title>
        <authorList>
            <person name="Palmieri N."/>
            <person name="Shrestha A."/>
            <person name="Ruttkowski B."/>
            <person name="Beck T."/>
            <person name="Vogl C."/>
            <person name="Tomley F."/>
            <person name="Blake D.P."/>
            <person name="Joachim A."/>
        </authorList>
    </citation>
    <scope>NUCLEOTIDE SEQUENCE [LARGE SCALE GENOMIC DNA]</scope>
    <source>
        <strain evidence="2 3">Wien I</strain>
    </source>
</reference>
<organism evidence="2 3">
    <name type="scientific">Cystoisospora suis</name>
    <dbReference type="NCBI Taxonomy" id="483139"/>
    <lineage>
        <taxon>Eukaryota</taxon>
        <taxon>Sar</taxon>
        <taxon>Alveolata</taxon>
        <taxon>Apicomplexa</taxon>
        <taxon>Conoidasida</taxon>
        <taxon>Coccidia</taxon>
        <taxon>Eucoccidiorida</taxon>
        <taxon>Eimeriorina</taxon>
        <taxon>Sarcocystidae</taxon>
        <taxon>Cystoisospora</taxon>
    </lineage>
</organism>
<feature type="transmembrane region" description="Helical" evidence="1">
    <location>
        <begin position="6"/>
        <end position="23"/>
    </location>
</feature>
<name>A0A2C6KSJ4_9APIC</name>
<dbReference type="EMBL" id="MIGC01003435">
    <property type="protein sequence ID" value="PHJ19458.1"/>
    <property type="molecule type" value="Genomic_DNA"/>
</dbReference>
<dbReference type="VEuPathDB" id="ToxoDB:CSUI_006720"/>
<dbReference type="GeneID" id="94430084"/>
<comment type="caution">
    <text evidence="2">The sequence shown here is derived from an EMBL/GenBank/DDBJ whole genome shotgun (WGS) entry which is preliminary data.</text>
</comment>
<sequence>MYICIYMVICMHACIYVYIYVCMKVKSNWYLRKKYLSRCVFHISLMYLSMYSNLSIYLYIGLYMYR</sequence>
<keyword evidence="1" id="KW-1133">Transmembrane helix</keyword>
<proteinExistence type="predicted"/>